<dbReference type="AlphaFoldDB" id="A0A813HI34"/>
<dbReference type="Proteomes" id="UP000626109">
    <property type="component" value="Unassembled WGS sequence"/>
</dbReference>
<feature type="region of interest" description="Disordered" evidence="1">
    <location>
        <begin position="84"/>
        <end position="145"/>
    </location>
</feature>
<name>A0A813HI34_POLGL</name>
<dbReference type="Proteomes" id="UP000654075">
    <property type="component" value="Unassembled WGS sequence"/>
</dbReference>
<organism evidence="2 4">
    <name type="scientific">Polarella glacialis</name>
    <name type="common">Dinoflagellate</name>
    <dbReference type="NCBI Taxonomy" id="89957"/>
    <lineage>
        <taxon>Eukaryota</taxon>
        <taxon>Sar</taxon>
        <taxon>Alveolata</taxon>
        <taxon>Dinophyceae</taxon>
        <taxon>Suessiales</taxon>
        <taxon>Suessiaceae</taxon>
        <taxon>Polarella</taxon>
    </lineage>
</organism>
<evidence type="ECO:0000256" key="1">
    <source>
        <dbReference type="SAM" id="MobiDB-lite"/>
    </source>
</evidence>
<evidence type="ECO:0000313" key="2">
    <source>
        <dbReference type="EMBL" id="CAE8638110.1"/>
    </source>
</evidence>
<dbReference type="EMBL" id="CAJNNV010031866">
    <property type="protein sequence ID" value="CAE8638110.1"/>
    <property type="molecule type" value="Genomic_DNA"/>
</dbReference>
<sequence>MFYATGTPEQTRKAAGPMLAAIKINFGGVCTEIVLQADDYDKQDLMLPAIAGLLIACHSCMSPSRFDAACSAMRTWRKVVDGAHKSNSLGTPQIQRRQHQASNALKQKQKQGSKPPKLHSVSESLDSESEEEHPASASASGSAHTQNLLRPLPVQPAEVQPPQLNLLRPLPAQPAEVQPPQLPETPSCNSGVGAQTKSTHITRYAESAEDRDVDGSADPLDGGHPMMVTRSVVMTKSGKAAQSPALDTGPVVGRSFLSRLLPWRSRTTVETIAPKKSGSRQQAHRQSGSGCLLQPDPRGIVIPASPLLPRAVD</sequence>
<accession>A0A813HI34</accession>
<gene>
    <name evidence="2" type="ORF">PGLA1383_LOCUS53387</name>
    <name evidence="3" type="ORF">PGLA2088_LOCUS42807</name>
</gene>
<evidence type="ECO:0000313" key="4">
    <source>
        <dbReference type="Proteomes" id="UP000654075"/>
    </source>
</evidence>
<feature type="compositionally biased region" description="Polar residues" evidence="1">
    <location>
        <begin position="85"/>
        <end position="105"/>
    </location>
</feature>
<proteinExistence type="predicted"/>
<dbReference type="EMBL" id="CAJNNW010034488">
    <property type="protein sequence ID" value="CAE8722880.1"/>
    <property type="molecule type" value="Genomic_DNA"/>
</dbReference>
<feature type="region of interest" description="Disordered" evidence="1">
    <location>
        <begin position="174"/>
        <end position="224"/>
    </location>
</feature>
<feature type="compositionally biased region" description="Polar residues" evidence="1">
    <location>
        <begin position="184"/>
        <end position="201"/>
    </location>
</feature>
<feature type="region of interest" description="Disordered" evidence="1">
    <location>
        <begin position="274"/>
        <end position="313"/>
    </location>
</feature>
<keyword evidence="4" id="KW-1185">Reference proteome</keyword>
<protein>
    <submittedName>
        <fullName evidence="2">Uncharacterized protein</fullName>
    </submittedName>
</protein>
<reference evidence="2" key="1">
    <citation type="submission" date="2021-02" db="EMBL/GenBank/DDBJ databases">
        <authorList>
            <person name="Dougan E. K."/>
            <person name="Rhodes N."/>
            <person name="Thang M."/>
            <person name="Chan C."/>
        </authorList>
    </citation>
    <scope>NUCLEOTIDE SEQUENCE</scope>
</reference>
<evidence type="ECO:0000313" key="3">
    <source>
        <dbReference type="EMBL" id="CAE8722880.1"/>
    </source>
</evidence>
<comment type="caution">
    <text evidence="2">The sequence shown here is derived from an EMBL/GenBank/DDBJ whole genome shotgun (WGS) entry which is preliminary data.</text>
</comment>
<feature type="compositionally biased region" description="Polar residues" evidence="1">
    <location>
        <begin position="279"/>
        <end position="289"/>
    </location>
</feature>